<evidence type="ECO:0000313" key="3">
    <source>
        <dbReference type="Proteomes" id="UP000011746"/>
    </source>
</evidence>
<comment type="caution">
    <text evidence="2">The sequence shown here is derived from an EMBL/GenBank/DDBJ whole genome shotgun (WGS) entry which is preliminary data.</text>
</comment>
<feature type="compositionally biased region" description="Basic residues" evidence="1">
    <location>
        <begin position="1"/>
        <end position="11"/>
    </location>
</feature>
<proteinExistence type="predicted"/>
<feature type="region of interest" description="Disordered" evidence="1">
    <location>
        <begin position="1"/>
        <end position="56"/>
    </location>
</feature>
<accession>K2GLH9</accession>
<gene>
    <name evidence="2" type="ORF">MJ3_09648</name>
</gene>
<keyword evidence="3" id="KW-1185">Reference proteome</keyword>
<protein>
    <submittedName>
        <fullName evidence="2">Uncharacterized protein</fullName>
    </submittedName>
</protein>
<sequence length="56" mass="6099">MATNGKPKKGRIGAVKSRSQFKAPNGNWTKRNSKTGRFMNQKASGSGSFKGVTKRK</sequence>
<reference evidence="2 3" key="1">
    <citation type="journal article" date="2012" name="J. Bacteriol.">
        <title>Draft Genome Sequence of Salimicrobium sp. Strain MJ3, Isolated from Myulchi-Jeot, Korean Fermented Seafood.</title>
        <authorList>
            <person name="Lee S.H."/>
            <person name="Jung J.Y."/>
            <person name="Jeon C.O."/>
        </authorList>
    </citation>
    <scope>NUCLEOTIDE SEQUENCE [LARGE SCALE GENOMIC DNA]</scope>
    <source>
        <strain evidence="2 3">MJ3</strain>
    </source>
</reference>
<dbReference type="EMBL" id="AMPQ01000013">
    <property type="protein sequence ID" value="EKE31224.1"/>
    <property type="molecule type" value="Genomic_DNA"/>
</dbReference>
<organism evidence="2 3">
    <name type="scientific">Salimicrobium jeotgali</name>
    <dbReference type="NCBI Taxonomy" id="1230341"/>
    <lineage>
        <taxon>Bacteria</taxon>
        <taxon>Bacillati</taxon>
        <taxon>Bacillota</taxon>
        <taxon>Bacilli</taxon>
        <taxon>Bacillales</taxon>
        <taxon>Bacillaceae</taxon>
        <taxon>Salimicrobium</taxon>
    </lineage>
</organism>
<feature type="compositionally biased region" description="Polar residues" evidence="1">
    <location>
        <begin position="17"/>
        <end position="30"/>
    </location>
</feature>
<evidence type="ECO:0000256" key="1">
    <source>
        <dbReference type="SAM" id="MobiDB-lite"/>
    </source>
</evidence>
<dbReference type="RefSeq" id="WP_008590901.1">
    <property type="nucleotide sequence ID" value="NZ_AMPQ01000013.1"/>
</dbReference>
<name>K2GLH9_9BACI</name>
<dbReference type="AlphaFoldDB" id="K2GLH9"/>
<evidence type="ECO:0000313" key="2">
    <source>
        <dbReference type="EMBL" id="EKE31224.1"/>
    </source>
</evidence>
<dbReference type="Proteomes" id="UP000011746">
    <property type="component" value="Unassembled WGS sequence"/>
</dbReference>